<dbReference type="OrthoDB" id="3774320at2759"/>
<sequence length="61" mass="6843">QEQKDAAAIAAHTVSPPRKKPRLGLSTSRSAFLQSSIEHNIRQVEASLAEDEYEIWKRQPA</sequence>
<accession>A0A9P4LFG3</accession>
<feature type="non-terminal residue" evidence="2">
    <location>
        <position position="61"/>
    </location>
</feature>
<evidence type="ECO:0000256" key="1">
    <source>
        <dbReference type="SAM" id="MobiDB-lite"/>
    </source>
</evidence>
<gene>
    <name evidence="2" type="ORF">EK21DRAFT_13365</name>
</gene>
<keyword evidence="3" id="KW-1185">Reference proteome</keyword>
<comment type="caution">
    <text evidence="2">The sequence shown here is derived from an EMBL/GenBank/DDBJ whole genome shotgun (WGS) entry which is preliminary data.</text>
</comment>
<evidence type="ECO:0000313" key="3">
    <source>
        <dbReference type="Proteomes" id="UP000799777"/>
    </source>
</evidence>
<organism evidence="2 3">
    <name type="scientific">Setomelanomma holmii</name>
    <dbReference type="NCBI Taxonomy" id="210430"/>
    <lineage>
        <taxon>Eukaryota</taxon>
        <taxon>Fungi</taxon>
        <taxon>Dikarya</taxon>
        <taxon>Ascomycota</taxon>
        <taxon>Pezizomycotina</taxon>
        <taxon>Dothideomycetes</taxon>
        <taxon>Pleosporomycetidae</taxon>
        <taxon>Pleosporales</taxon>
        <taxon>Pleosporineae</taxon>
        <taxon>Phaeosphaeriaceae</taxon>
        <taxon>Setomelanomma</taxon>
    </lineage>
</organism>
<dbReference type="Proteomes" id="UP000799777">
    <property type="component" value="Unassembled WGS sequence"/>
</dbReference>
<name>A0A9P4LFG3_9PLEO</name>
<protein>
    <submittedName>
        <fullName evidence="2">Uncharacterized protein</fullName>
    </submittedName>
</protein>
<dbReference type="AlphaFoldDB" id="A0A9P4LFG3"/>
<evidence type="ECO:0000313" key="2">
    <source>
        <dbReference type="EMBL" id="KAF2022577.1"/>
    </source>
</evidence>
<reference evidence="2" key="1">
    <citation type="journal article" date="2020" name="Stud. Mycol.">
        <title>101 Dothideomycetes genomes: a test case for predicting lifestyles and emergence of pathogens.</title>
        <authorList>
            <person name="Haridas S."/>
            <person name="Albert R."/>
            <person name="Binder M."/>
            <person name="Bloem J."/>
            <person name="Labutti K."/>
            <person name="Salamov A."/>
            <person name="Andreopoulos B."/>
            <person name="Baker S."/>
            <person name="Barry K."/>
            <person name="Bills G."/>
            <person name="Bluhm B."/>
            <person name="Cannon C."/>
            <person name="Castanera R."/>
            <person name="Culley D."/>
            <person name="Daum C."/>
            <person name="Ezra D."/>
            <person name="Gonzalez J."/>
            <person name="Henrissat B."/>
            <person name="Kuo A."/>
            <person name="Liang C."/>
            <person name="Lipzen A."/>
            <person name="Lutzoni F."/>
            <person name="Magnuson J."/>
            <person name="Mondo S."/>
            <person name="Nolan M."/>
            <person name="Ohm R."/>
            <person name="Pangilinan J."/>
            <person name="Park H.-J."/>
            <person name="Ramirez L."/>
            <person name="Alfaro M."/>
            <person name="Sun H."/>
            <person name="Tritt A."/>
            <person name="Yoshinaga Y."/>
            <person name="Zwiers L.-H."/>
            <person name="Turgeon B."/>
            <person name="Goodwin S."/>
            <person name="Spatafora J."/>
            <person name="Crous P."/>
            <person name="Grigoriev I."/>
        </authorList>
    </citation>
    <scope>NUCLEOTIDE SEQUENCE</scope>
    <source>
        <strain evidence="2">CBS 110217</strain>
    </source>
</reference>
<proteinExistence type="predicted"/>
<feature type="region of interest" description="Disordered" evidence="1">
    <location>
        <begin position="1"/>
        <end position="26"/>
    </location>
</feature>
<feature type="non-terminal residue" evidence="2">
    <location>
        <position position="1"/>
    </location>
</feature>
<dbReference type="EMBL" id="ML978528">
    <property type="protein sequence ID" value="KAF2022577.1"/>
    <property type="molecule type" value="Genomic_DNA"/>
</dbReference>